<protein>
    <recommendedName>
        <fullName evidence="3">Mannose-6-phosphate isomerase, cupin superfamily</fullName>
    </recommendedName>
</protein>
<dbReference type="SUPFAM" id="SSF51182">
    <property type="entry name" value="RmlC-like cupins"/>
    <property type="match status" value="1"/>
</dbReference>
<keyword evidence="2" id="KW-1185">Reference proteome</keyword>
<reference evidence="1 2" key="1">
    <citation type="submission" date="2016-09" db="EMBL/GenBank/DDBJ databases">
        <authorList>
            <person name="Capua I."/>
            <person name="De Benedictis P."/>
            <person name="Joannis T."/>
            <person name="Lombin L.H."/>
            <person name="Cattoli G."/>
        </authorList>
    </citation>
    <scope>NUCLEOTIDE SEQUENCE [LARGE SCALE GENOMIC DNA]</scope>
    <source>
        <strain evidence="1 2">A7P-90m</strain>
    </source>
</reference>
<proteinExistence type="predicted"/>
<dbReference type="OrthoDB" id="9796518at2"/>
<dbReference type="RefSeq" id="WP_092434344.1">
    <property type="nucleotide sequence ID" value="NZ_FMYP01000002.1"/>
</dbReference>
<accession>A0A1G6GLP8</accession>
<dbReference type="STRING" id="1640674.SAMN05216323_100237"/>
<evidence type="ECO:0008006" key="3">
    <source>
        <dbReference type="Google" id="ProtNLM"/>
    </source>
</evidence>
<dbReference type="AlphaFoldDB" id="A0A1G6GLP8"/>
<dbReference type="EMBL" id="FMYP01000002">
    <property type="protein sequence ID" value="SDB82890.1"/>
    <property type="molecule type" value="Genomic_DNA"/>
</dbReference>
<name>A0A1G6GLP8_9BACT</name>
<dbReference type="Proteomes" id="UP000199452">
    <property type="component" value="Unassembled WGS sequence"/>
</dbReference>
<evidence type="ECO:0000313" key="1">
    <source>
        <dbReference type="EMBL" id="SDB82890.1"/>
    </source>
</evidence>
<sequence>MVDKIYNGEEFLGLIIRNNYSADGVSFFTDDNSPQQVAFMKHQKGKEILPHVHNSIKREIFYTSEVLLIKKGRLRVDFYSASKVYLESRVLVPGDVILLAGGGHGFQMLEEVEMIEVKQGPYLGEMDKVRFSAVESSELKLL</sequence>
<organism evidence="1 2">
    <name type="scientific">Williamwhitmania taraxaci</name>
    <dbReference type="NCBI Taxonomy" id="1640674"/>
    <lineage>
        <taxon>Bacteria</taxon>
        <taxon>Pseudomonadati</taxon>
        <taxon>Bacteroidota</taxon>
        <taxon>Bacteroidia</taxon>
        <taxon>Bacteroidales</taxon>
        <taxon>Williamwhitmaniaceae</taxon>
        <taxon>Williamwhitmania</taxon>
    </lineage>
</organism>
<evidence type="ECO:0000313" key="2">
    <source>
        <dbReference type="Proteomes" id="UP000199452"/>
    </source>
</evidence>
<dbReference type="InterPro" id="IPR011051">
    <property type="entry name" value="RmlC_Cupin_sf"/>
</dbReference>
<gene>
    <name evidence="1" type="ORF">SAMN05216323_100237</name>
</gene>